<evidence type="ECO:0000313" key="4">
    <source>
        <dbReference type="Proteomes" id="UP000191024"/>
    </source>
</evidence>
<evidence type="ECO:0000256" key="1">
    <source>
        <dbReference type="SAM" id="Coils"/>
    </source>
</evidence>
<organism evidence="3 4">
    <name type="scientific">Lachancea mirantina</name>
    <dbReference type="NCBI Taxonomy" id="1230905"/>
    <lineage>
        <taxon>Eukaryota</taxon>
        <taxon>Fungi</taxon>
        <taxon>Dikarya</taxon>
        <taxon>Ascomycota</taxon>
        <taxon>Saccharomycotina</taxon>
        <taxon>Saccharomycetes</taxon>
        <taxon>Saccharomycetales</taxon>
        <taxon>Saccharomycetaceae</taxon>
        <taxon>Lachancea</taxon>
    </lineage>
</organism>
<feature type="region of interest" description="Disordered" evidence="2">
    <location>
        <begin position="1"/>
        <end position="162"/>
    </location>
</feature>
<feature type="compositionally biased region" description="Acidic residues" evidence="2">
    <location>
        <begin position="111"/>
        <end position="120"/>
    </location>
</feature>
<feature type="compositionally biased region" description="Basic residues" evidence="2">
    <location>
        <begin position="24"/>
        <end position="34"/>
    </location>
</feature>
<evidence type="ECO:0000256" key="2">
    <source>
        <dbReference type="SAM" id="MobiDB-lite"/>
    </source>
</evidence>
<feature type="compositionally biased region" description="Basic and acidic residues" evidence="2">
    <location>
        <begin position="42"/>
        <end position="66"/>
    </location>
</feature>
<protein>
    <submittedName>
        <fullName evidence="3">LAMI_0E02212g1_1</fullName>
    </submittedName>
</protein>
<sequence>MSLEDDQRAKQLEEARKRVEELRNKKKKKGKKKKTQAEDDESATKEKDEDTVKDAVVEVKDQDKEVTPQNVENAGVEDAREDEEKQDVAELAEEEVEEAGEEAGEEAREEAGEEAGEGDADAAIPDSENGKTEISKENPLDGKPVGHQANVEDLFSTSDAQEPDFLTKLAEEKEIDAKKALQEQVENLTQQLKKQKFTNMDHETTIEELEEKVQDLQSALESCKQELEATKRELEAEKRKPAMLLVENSSGNESSLNSPPLFTKFTSHASGEHAWPTMTPVATHVDRALIDKWKNWNVDMTSWRSIGSGPIVDL</sequence>
<evidence type="ECO:0000313" key="3">
    <source>
        <dbReference type="EMBL" id="SCU90469.1"/>
    </source>
</evidence>
<accession>A0A1G4JJ53</accession>
<reference evidence="3 4" key="1">
    <citation type="submission" date="2016-03" db="EMBL/GenBank/DDBJ databases">
        <authorList>
            <person name="Devillers H."/>
        </authorList>
    </citation>
    <scope>NUCLEOTIDE SEQUENCE [LARGE SCALE GENOMIC DNA]</scope>
    <source>
        <strain evidence="3">CBS 11717</strain>
    </source>
</reference>
<feature type="compositionally biased region" description="Basic and acidic residues" evidence="2">
    <location>
        <begin position="1"/>
        <end position="23"/>
    </location>
</feature>
<dbReference type="EMBL" id="LT598465">
    <property type="protein sequence ID" value="SCU90469.1"/>
    <property type="molecule type" value="Genomic_DNA"/>
</dbReference>
<proteinExistence type="predicted"/>
<feature type="coiled-coil region" evidence="1">
    <location>
        <begin position="171"/>
        <end position="240"/>
    </location>
</feature>
<gene>
    <name evidence="3" type="ORF">LAMI_0E02212G</name>
</gene>
<keyword evidence="1" id="KW-0175">Coiled coil</keyword>
<dbReference type="Proteomes" id="UP000191024">
    <property type="component" value="Chromosome E"/>
</dbReference>
<keyword evidence="4" id="KW-1185">Reference proteome</keyword>
<feature type="compositionally biased region" description="Acidic residues" evidence="2">
    <location>
        <begin position="89"/>
        <end position="104"/>
    </location>
</feature>
<name>A0A1G4JJ53_9SACH</name>
<dbReference type="AlphaFoldDB" id="A0A1G4JJ53"/>
<dbReference type="OrthoDB" id="4036611at2759"/>
<feature type="compositionally biased region" description="Basic and acidic residues" evidence="2">
    <location>
        <begin position="128"/>
        <end position="140"/>
    </location>
</feature>